<evidence type="ECO:0000256" key="1">
    <source>
        <dbReference type="ARBA" id="ARBA00004123"/>
    </source>
</evidence>
<organism evidence="6 7">
    <name type="scientific">Arctia plantaginis</name>
    <name type="common">Wood tiger moth</name>
    <name type="synonym">Phalaena plantaginis</name>
    <dbReference type="NCBI Taxonomy" id="874455"/>
    <lineage>
        <taxon>Eukaryota</taxon>
        <taxon>Metazoa</taxon>
        <taxon>Ecdysozoa</taxon>
        <taxon>Arthropoda</taxon>
        <taxon>Hexapoda</taxon>
        <taxon>Insecta</taxon>
        <taxon>Pterygota</taxon>
        <taxon>Neoptera</taxon>
        <taxon>Endopterygota</taxon>
        <taxon>Lepidoptera</taxon>
        <taxon>Glossata</taxon>
        <taxon>Ditrysia</taxon>
        <taxon>Noctuoidea</taxon>
        <taxon>Erebidae</taxon>
        <taxon>Arctiinae</taxon>
        <taxon>Arctia</taxon>
    </lineage>
</organism>
<feature type="compositionally biased region" description="Basic and acidic residues" evidence="5">
    <location>
        <begin position="248"/>
        <end position="261"/>
    </location>
</feature>
<evidence type="ECO:0000256" key="3">
    <source>
        <dbReference type="ARBA" id="ARBA00023163"/>
    </source>
</evidence>
<feature type="compositionally biased region" description="Basic and acidic residues" evidence="5">
    <location>
        <begin position="271"/>
        <end position="282"/>
    </location>
</feature>
<dbReference type="Pfam" id="PF05132">
    <property type="entry name" value="RNA_pol_Rpc4"/>
    <property type="match status" value="1"/>
</dbReference>
<comment type="caution">
    <text evidence="6">The sequence shown here is derived from an EMBL/GenBank/DDBJ whole genome shotgun (WGS) entry which is preliminary data.</text>
</comment>
<feature type="compositionally biased region" description="Polar residues" evidence="5">
    <location>
        <begin position="43"/>
        <end position="60"/>
    </location>
</feature>
<sequence length="364" mass="40694">MAEERSSATNGVGPDPMQRLASFKAPRDLTLGGIKTSKKVFTPNLNVARNKNKGPSTKQSNQKKEDKERRDKKNDRNKNFRNGPNIIKSSGVFSEGLGSVERHSSRGSYYRESDSTQSMQRPTIRVKDVIKIDKELEEKKIKTVMGECNMDDDANCEDFKKVLEKDAPIKLPMDDGGWSQVKSTVKVKQEVIIKKEPEDPDCVTEVEMKHLPDVKEVFEHTDVVKLLKSDQPTLILLQLPDSLPGRGGKVEDEAPRRKTVENEASTSTGEGKQEKPPETRCRLPDLEEGRIGKLRIHRSGRVSLVIGDTMFEVCTGTKSALHQEVISVATDEESRSANLIALGSIQQKLNIVPSWEAMFHDMSV</sequence>
<dbReference type="PANTHER" id="PTHR13408">
    <property type="entry name" value="DNA-DIRECTED RNA POLYMERASE III"/>
    <property type="match status" value="1"/>
</dbReference>
<dbReference type="AlphaFoldDB" id="A0A8S0ZIJ3"/>
<evidence type="ECO:0000256" key="4">
    <source>
        <dbReference type="ARBA" id="ARBA00023242"/>
    </source>
</evidence>
<dbReference type="OrthoDB" id="5836119at2759"/>
<evidence type="ECO:0008006" key="8">
    <source>
        <dbReference type="Google" id="ProtNLM"/>
    </source>
</evidence>
<evidence type="ECO:0000256" key="5">
    <source>
        <dbReference type="SAM" id="MobiDB-lite"/>
    </source>
</evidence>
<dbReference type="GO" id="GO:0003677">
    <property type="term" value="F:DNA binding"/>
    <property type="evidence" value="ECO:0007669"/>
    <property type="project" value="InterPro"/>
</dbReference>
<name>A0A8S0ZIJ3_ARCPL</name>
<keyword evidence="2" id="KW-0240">DNA-directed RNA polymerase</keyword>
<evidence type="ECO:0000256" key="2">
    <source>
        <dbReference type="ARBA" id="ARBA00022478"/>
    </source>
</evidence>
<dbReference type="Proteomes" id="UP000494106">
    <property type="component" value="Unassembled WGS sequence"/>
</dbReference>
<feature type="compositionally biased region" description="Basic and acidic residues" evidence="5">
    <location>
        <begin position="100"/>
        <end position="114"/>
    </location>
</feature>
<dbReference type="PANTHER" id="PTHR13408:SF0">
    <property type="entry name" value="DNA-DIRECTED RNA POLYMERASE III SUBUNIT RPC4"/>
    <property type="match status" value="1"/>
</dbReference>
<reference evidence="6 7" key="1">
    <citation type="submission" date="2020-04" db="EMBL/GenBank/DDBJ databases">
        <authorList>
            <person name="Wallbank WR R."/>
            <person name="Pardo Diaz C."/>
            <person name="Kozak K."/>
            <person name="Martin S."/>
            <person name="Jiggins C."/>
            <person name="Moest M."/>
            <person name="Warren A I."/>
            <person name="Byers J.R.P. K."/>
            <person name="Montejo-Kovacevich G."/>
            <person name="Yen C E."/>
        </authorList>
    </citation>
    <scope>NUCLEOTIDE SEQUENCE [LARGE SCALE GENOMIC DNA]</scope>
</reference>
<dbReference type="EMBL" id="CADEBC010000479">
    <property type="protein sequence ID" value="CAB3233093.1"/>
    <property type="molecule type" value="Genomic_DNA"/>
</dbReference>
<dbReference type="GO" id="GO:0005666">
    <property type="term" value="C:RNA polymerase III complex"/>
    <property type="evidence" value="ECO:0007669"/>
    <property type="project" value="InterPro"/>
</dbReference>
<keyword evidence="7" id="KW-1185">Reference proteome</keyword>
<comment type="subcellular location">
    <subcellularLocation>
        <location evidence="1">Nucleus</location>
    </subcellularLocation>
</comment>
<proteinExistence type="predicted"/>
<protein>
    <recommendedName>
        <fullName evidence="8">DNA-directed RNA polymerase III subunit RPC4</fullName>
    </recommendedName>
</protein>
<feature type="region of interest" description="Disordered" evidence="5">
    <location>
        <begin position="239"/>
        <end position="282"/>
    </location>
</feature>
<evidence type="ECO:0000313" key="7">
    <source>
        <dbReference type="Proteomes" id="UP000494106"/>
    </source>
</evidence>
<feature type="compositionally biased region" description="Basic and acidic residues" evidence="5">
    <location>
        <begin position="62"/>
        <end position="78"/>
    </location>
</feature>
<accession>A0A8S0ZIJ3</accession>
<feature type="region of interest" description="Disordered" evidence="5">
    <location>
        <begin position="1"/>
        <end position="120"/>
    </location>
</feature>
<dbReference type="GO" id="GO:0042797">
    <property type="term" value="P:tRNA transcription by RNA polymerase III"/>
    <property type="evidence" value="ECO:0007669"/>
    <property type="project" value="TreeGrafter"/>
</dbReference>
<keyword evidence="3" id="KW-0804">Transcription</keyword>
<dbReference type="InterPro" id="IPR007811">
    <property type="entry name" value="RPC4"/>
</dbReference>
<keyword evidence="4" id="KW-0539">Nucleus</keyword>
<evidence type="ECO:0000313" key="6">
    <source>
        <dbReference type="EMBL" id="CAB3233093.1"/>
    </source>
</evidence>
<gene>
    <name evidence="6" type="ORF">APLA_LOCUS5049</name>
</gene>